<feature type="chain" id="PRO_5003282881" evidence="1">
    <location>
        <begin position="22"/>
        <end position="280"/>
    </location>
</feature>
<dbReference type="GeneID" id="302999823"/>
<gene>
    <name evidence="3" type="ordered locus">Tresu_0346</name>
</gene>
<dbReference type="SMART" id="SM00014">
    <property type="entry name" value="acidPPc"/>
    <property type="match status" value="1"/>
</dbReference>
<dbReference type="eggNOG" id="COG0671">
    <property type="taxonomic scope" value="Bacteria"/>
</dbReference>
<dbReference type="InterPro" id="IPR000326">
    <property type="entry name" value="PAP2/HPO"/>
</dbReference>
<dbReference type="Gene3D" id="1.20.144.10">
    <property type="entry name" value="Phosphatidic acid phosphatase type 2/haloperoxidase"/>
    <property type="match status" value="1"/>
</dbReference>
<keyword evidence="4" id="KW-1185">Reference proteome</keyword>
<proteinExistence type="predicted"/>
<feature type="domain" description="Phosphatidic acid phosphatase type 2/haloperoxidase" evidence="2">
    <location>
        <begin position="120"/>
        <end position="243"/>
    </location>
</feature>
<accession>F2NV68</accession>
<dbReference type="PANTHER" id="PTHR14969">
    <property type="entry name" value="SPHINGOSINE-1-PHOSPHATE PHOSPHOHYDROLASE"/>
    <property type="match status" value="1"/>
</dbReference>
<sequence length="280" mass="31173">MKRYLFLISLLFQLLSAELFAQTEKSPFKLNPVADGIILGAGIAFTTSAVIAEKTLDFPEYTERSYDLDSVNFIDRKLSQKYNRTLDNLGTATCTVSLALPFAVYGAGFFNDFLSTEDILTLTTMYVEAYLFDYGAKNFLKMGIRRVRPYMYYDGYPKDKLDDYDFEFSSPSGHTTDSFLGAGFLSYTFCRYFPESKWKIPVIAASYSVAIGTAGLRIASGNHFLTDTIFGAALGTVCGIGVPLVHEFIALHSEKKETAFKKGSVHFSVTPVSVNWKIAL</sequence>
<dbReference type="SUPFAM" id="SSF48317">
    <property type="entry name" value="Acid phosphatase/Vanadium-dependent haloperoxidase"/>
    <property type="match status" value="1"/>
</dbReference>
<reference evidence="4" key="2">
    <citation type="submission" date="2011-04" db="EMBL/GenBank/DDBJ databases">
        <title>The complete genome of chromosome of Treponema succinifaciens DSM 2489.</title>
        <authorList>
            <person name="Lucas S."/>
            <person name="Copeland A."/>
            <person name="Lapidus A."/>
            <person name="Bruce D."/>
            <person name="Goodwin L."/>
            <person name="Pitluck S."/>
            <person name="Peters L."/>
            <person name="Kyrpides N."/>
            <person name="Mavromatis K."/>
            <person name="Ivanova N."/>
            <person name="Ovchinnikova G."/>
            <person name="Teshima H."/>
            <person name="Detter J.C."/>
            <person name="Tapia R."/>
            <person name="Han C."/>
            <person name="Land M."/>
            <person name="Hauser L."/>
            <person name="Markowitz V."/>
            <person name="Cheng J.-F."/>
            <person name="Hugenholtz P."/>
            <person name="Woyke T."/>
            <person name="Wu D."/>
            <person name="Gronow S."/>
            <person name="Wellnitz S."/>
            <person name="Brambilla E."/>
            <person name="Klenk H.-P."/>
            <person name="Eisen J.A."/>
        </authorList>
    </citation>
    <scope>NUCLEOTIDE SEQUENCE [LARGE SCALE GENOMIC DNA]</scope>
    <source>
        <strain evidence="4">ATCC 33096 / DSM 2489 / 6091</strain>
    </source>
</reference>
<evidence type="ECO:0000256" key="1">
    <source>
        <dbReference type="SAM" id="SignalP"/>
    </source>
</evidence>
<reference evidence="3 4" key="1">
    <citation type="journal article" date="2011" name="Stand. Genomic Sci.">
        <title>Complete genome sequence of Treponema succinifaciens type strain (6091).</title>
        <authorList>
            <person name="Han C."/>
            <person name="Gronow S."/>
            <person name="Teshima H."/>
            <person name="Lapidus A."/>
            <person name="Nolan M."/>
            <person name="Lucas S."/>
            <person name="Hammon N."/>
            <person name="Deshpande S."/>
            <person name="Cheng J.F."/>
            <person name="Zeytun A."/>
            <person name="Tapia R."/>
            <person name="Goodwin L."/>
            <person name="Pitluck S."/>
            <person name="Liolios K."/>
            <person name="Pagani I."/>
            <person name="Ivanova N."/>
            <person name="Mavromatis K."/>
            <person name="Mikhailova N."/>
            <person name="Huntemann M."/>
            <person name="Pati A."/>
            <person name="Chen A."/>
            <person name="Palaniappan K."/>
            <person name="Land M."/>
            <person name="Hauser L."/>
            <person name="Brambilla E.M."/>
            <person name="Rohde M."/>
            <person name="Goker M."/>
            <person name="Woyke T."/>
            <person name="Bristow J."/>
            <person name="Eisen J.A."/>
            <person name="Markowitz V."/>
            <person name="Hugenholtz P."/>
            <person name="Kyrpides N.C."/>
            <person name="Klenk H.P."/>
            <person name="Detter J.C."/>
        </authorList>
    </citation>
    <scope>NUCLEOTIDE SEQUENCE [LARGE SCALE GENOMIC DNA]</scope>
    <source>
        <strain evidence="4">ATCC 33096 / DSM 2489 / 6091</strain>
    </source>
</reference>
<dbReference type="PANTHER" id="PTHR14969:SF13">
    <property type="entry name" value="AT30094P"/>
    <property type="match status" value="1"/>
</dbReference>
<dbReference type="OrthoDB" id="9780507at2"/>
<name>F2NV68_TRES6</name>
<dbReference type="AlphaFoldDB" id="F2NV68"/>
<evidence type="ECO:0000313" key="4">
    <source>
        <dbReference type="Proteomes" id="UP000006852"/>
    </source>
</evidence>
<dbReference type="EMBL" id="CP002631">
    <property type="protein sequence ID" value="AEB13303.1"/>
    <property type="molecule type" value="Genomic_DNA"/>
</dbReference>
<dbReference type="STRING" id="869209.Tresu_0346"/>
<evidence type="ECO:0000259" key="2">
    <source>
        <dbReference type="SMART" id="SM00014"/>
    </source>
</evidence>
<organism evidence="3 4">
    <name type="scientific">Treponema succinifaciens (strain ATCC 33096 / DSM 2489 / 6091)</name>
    <dbReference type="NCBI Taxonomy" id="869209"/>
    <lineage>
        <taxon>Bacteria</taxon>
        <taxon>Pseudomonadati</taxon>
        <taxon>Spirochaetota</taxon>
        <taxon>Spirochaetia</taxon>
        <taxon>Spirochaetales</taxon>
        <taxon>Treponemataceae</taxon>
        <taxon>Treponema</taxon>
    </lineage>
</organism>
<protein>
    <submittedName>
        <fullName evidence="3">Phosphoesterase PA-phosphatase related protein</fullName>
    </submittedName>
</protein>
<feature type="signal peptide" evidence="1">
    <location>
        <begin position="1"/>
        <end position="21"/>
    </location>
</feature>
<dbReference type="InterPro" id="IPR036938">
    <property type="entry name" value="PAP2/HPO_sf"/>
</dbReference>
<dbReference type="RefSeq" id="WP_013700612.1">
    <property type="nucleotide sequence ID" value="NC_015385.1"/>
</dbReference>
<dbReference type="Pfam" id="PF01569">
    <property type="entry name" value="PAP2"/>
    <property type="match status" value="1"/>
</dbReference>
<evidence type="ECO:0000313" key="3">
    <source>
        <dbReference type="EMBL" id="AEB13303.1"/>
    </source>
</evidence>
<dbReference type="KEGG" id="tsu:Tresu_0346"/>
<dbReference type="HOGENOM" id="CLU_071492_1_0_12"/>
<keyword evidence="1" id="KW-0732">Signal</keyword>
<dbReference type="CDD" id="cd01610">
    <property type="entry name" value="PAP2_like"/>
    <property type="match status" value="1"/>
</dbReference>
<dbReference type="Proteomes" id="UP000006852">
    <property type="component" value="Chromosome"/>
</dbReference>